<organism evidence="3 6">
    <name type="scientific">Streptomyces radicis</name>
    <dbReference type="NCBI Taxonomy" id="1750517"/>
    <lineage>
        <taxon>Bacteria</taxon>
        <taxon>Bacillati</taxon>
        <taxon>Actinomycetota</taxon>
        <taxon>Actinomycetes</taxon>
        <taxon>Kitasatosporales</taxon>
        <taxon>Streptomycetaceae</taxon>
        <taxon>Streptomyces</taxon>
    </lineage>
</organism>
<keyword evidence="2" id="KW-0472">Membrane</keyword>
<protein>
    <recommendedName>
        <fullName evidence="7">Integral membrane protein</fullName>
    </recommendedName>
</protein>
<feature type="transmembrane region" description="Helical" evidence="2">
    <location>
        <begin position="42"/>
        <end position="62"/>
    </location>
</feature>
<feature type="transmembrane region" description="Helical" evidence="2">
    <location>
        <begin position="74"/>
        <end position="92"/>
    </location>
</feature>
<evidence type="ECO:0000256" key="1">
    <source>
        <dbReference type="SAM" id="MobiDB-lite"/>
    </source>
</evidence>
<evidence type="ECO:0000313" key="6">
    <source>
        <dbReference type="Proteomes" id="UP000275024"/>
    </source>
</evidence>
<feature type="region of interest" description="Disordered" evidence="1">
    <location>
        <begin position="1"/>
        <end position="22"/>
    </location>
</feature>
<proteinExistence type="predicted"/>
<evidence type="ECO:0000313" key="4">
    <source>
        <dbReference type="EMBL" id="RKN24360.1"/>
    </source>
</evidence>
<dbReference type="EMBL" id="RBDX01000006">
    <property type="protein sequence ID" value="RKN10019.1"/>
    <property type="molecule type" value="Genomic_DNA"/>
</dbReference>
<evidence type="ECO:0008006" key="7">
    <source>
        <dbReference type="Google" id="ProtNLM"/>
    </source>
</evidence>
<feature type="region of interest" description="Disordered" evidence="1">
    <location>
        <begin position="152"/>
        <end position="177"/>
    </location>
</feature>
<dbReference type="OrthoDB" id="4329566at2"/>
<gene>
    <name evidence="4" type="ORF">D7318_10725</name>
    <name evidence="3" type="ORF">D7319_09545</name>
</gene>
<sequence>MSTTPPQGARNGSDDDEPRPEPIRFYGTSWVEHTRGYRIRRAALCGLAAAGTVAGALLLWFVYAGLEGSGTAGWLRALVVVALVMCGVMAFIRTWSGYSRPRGEDAVDESAFRSIKVVGFVGVFAAYAVRSAVEAPGERLLRADHEAAVARFHRRTAKRSGHPGRRARPGGRKSRHP</sequence>
<evidence type="ECO:0000313" key="3">
    <source>
        <dbReference type="EMBL" id="RKN10019.1"/>
    </source>
</evidence>
<keyword evidence="2" id="KW-1133">Transmembrane helix</keyword>
<dbReference type="Proteomes" id="UP000268652">
    <property type="component" value="Unassembled WGS sequence"/>
</dbReference>
<comment type="caution">
    <text evidence="3">The sequence shown here is derived from an EMBL/GenBank/DDBJ whole genome shotgun (WGS) entry which is preliminary data.</text>
</comment>
<reference evidence="5 6" key="1">
    <citation type="submission" date="2018-09" db="EMBL/GenBank/DDBJ databases">
        <title>Streptomyces sp. nov. DS1-2, an endophytic actinomycete isolated from roots of Dendrobium scabrilingue.</title>
        <authorList>
            <person name="Kuncharoen N."/>
            <person name="Kudo T."/>
            <person name="Ohkuma M."/>
            <person name="Yuki M."/>
            <person name="Tanasupawat S."/>
        </authorList>
    </citation>
    <scope>NUCLEOTIDE SEQUENCE [LARGE SCALE GENOMIC DNA]</scope>
    <source>
        <strain evidence="3 6">AZ1-7</strain>
        <strain evidence="4 5">DS1-2</strain>
    </source>
</reference>
<evidence type="ECO:0000256" key="2">
    <source>
        <dbReference type="SAM" id="Phobius"/>
    </source>
</evidence>
<accession>A0A3A9WBC2</accession>
<dbReference type="Proteomes" id="UP000275024">
    <property type="component" value="Unassembled WGS sequence"/>
</dbReference>
<keyword evidence="5" id="KW-1185">Reference proteome</keyword>
<dbReference type="AlphaFoldDB" id="A0A3A9WBC2"/>
<dbReference type="RefSeq" id="WP_120696701.1">
    <property type="nucleotide sequence ID" value="NZ_RBDX01000006.1"/>
</dbReference>
<keyword evidence="2" id="KW-0812">Transmembrane</keyword>
<dbReference type="EMBL" id="RBDY01000006">
    <property type="protein sequence ID" value="RKN24360.1"/>
    <property type="molecule type" value="Genomic_DNA"/>
</dbReference>
<evidence type="ECO:0000313" key="5">
    <source>
        <dbReference type="Proteomes" id="UP000268652"/>
    </source>
</evidence>
<name>A0A3A9WBC2_9ACTN</name>